<dbReference type="PANTHER" id="PTHR43539:SF78">
    <property type="entry name" value="FLAVIN-CONTAINING MONOOXYGENASE"/>
    <property type="match status" value="1"/>
</dbReference>
<accession>A0A4R0KBG7</accession>
<dbReference type="InterPro" id="IPR050982">
    <property type="entry name" value="Auxin_biosynth/cation_transpt"/>
</dbReference>
<dbReference type="OrthoDB" id="9808049at2"/>
<dbReference type="RefSeq" id="WP_131364032.1">
    <property type="nucleotide sequence ID" value="NZ_SJKB01000015.1"/>
</dbReference>
<dbReference type="Pfam" id="PF13738">
    <property type="entry name" value="Pyr_redox_3"/>
    <property type="match status" value="1"/>
</dbReference>
<name>A0A4R0KBG7_9ACTN</name>
<dbReference type="SUPFAM" id="SSF51905">
    <property type="entry name" value="FAD/NAD(P)-binding domain"/>
    <property type="match status" value="2"/>
</dbReference>
<evidence type="ECO:0000313" key="2">
    <source>
        <dbReference type="EMBL" id="TCC55308.1"/>
    </source>
</evidence>
<dbReference type="AlphaFoldDB" id="A0A4R0KBG7"/>
<dbReference type="GO" id="GO:0004497">
    <property type="term" value="F:monooxygenase activity"/>
    <property type="evidence" value="ECO:0007669"/>
    <property type="project" value="TreeGrafter"/>
</dbReference>
<dbReference type="PRINTS" id="PR00411">
    <property type="entry name" value="PNDRDTASEI"/>
</dbReference>
<dbReference type="PANTHER" id="PTHR43539">
    <property type="entry name" value="FLAVIN-BINDING MONOOXYGENASE-LIKE PROTEIN (AFU_ORTHOLOGUE AFUA_4G09220)"/>
    <property type="match status" value="1"/>
</dbReference>
<dbReference type="EMBL" id="SJKB01000015">
    <property type="protein sequence ID" value="TCC55308.1"/>
    <property type="molecule type" value="Genomic_DNA"/>
</dbReference>
<protein>
    <submittedName>
        <fullName evidence="2">FAD-dependent oxidoreductase</fullName>
    </submittedName>
</protein>
<dbReference type="InterPro" id="IPR036188">
    <property type="entry name" value="FAD/NAD-bd_sf"/>
</dbReference>
<evidence type="ECO:0000256" key="1">
    <source>
        <dbReference type="ARBA" id="ARBA00023002"/>
    </source>
</evidence>
<dbReference type="Proteomes" id="UP000291144">
    <property type="component" value="Unassembled WGS sequence"/>
</dbReference>
<proteinExistence type="predicted"/>
<evidence type="ECO:0000313" key="3">
    <source>
        <dbReference type="Proteomes" id="UP000291144"/>
    </source>
</evidence>
<reference evidence="2 3" key="1">
    <citation type="submission" date="2019-02" db="EMBL/GenBank/DDBJ databases">
        <title>Kribbella capetownensis sp. nov. and Kribbella speibonae sp. nov., isolated from soil.</title>
        <authorList>
            <person name="Curtis S.M."/>
            <person name="Norton I."/>
            <person name="Everest G.J."/>
            <person name="Meyers P.R."/>
        </authorList>
    </citation>
    <scope>NUCLEOTIDE SEQUENCE [LARGE SCALE GENOMIC DNA]</scope>
    <source>
        <strain evidence="2 3">NRRL B-24813</strain>
    </source>
</reference>
<dbReference type="GO" id="GO:0050660">
    <property type="term" value="F:flavin adenine dinucleotide binding"/>
    <property type="evidence" value="ECO:0007669"/>
    <property type="project" value="TreeGrafter"/>
</dbReference>
<gene>
    <name evidence="2" type="ORF">E0H73_35855</name>
</gene>
<sequence length="408" mass="44146">MSRYPVVVVGAGQAGLAVSYELTALGIDHVVLERAQVGQTWRSLWDSFCLVTPNWTMSLRGATYAGDDPEGFVPRDEIVRYLERYASSFGAPVREGVAVDSLEPGPDGEFLLRTSVGELQAATVVVCTGAFQRPHRPEVVAGIPNDVTVVDAHDYRNPAALPPGKVLVVGSGQTGCQLSEELHEAGRDVFLACGRAPWLPRRTGGRDIVSWLKETTFFDTPLSALPSPAARLGANLLVTGQRGGHDLNYRTLQETGVHLLGHLAGVEDHRAYFAADLADSVAFGDARYADLRRLLTEQLPAKGITAPELPDPPPFHADPPLELDLKGFVVIVTSGFRPDYTRWVRFPAFDAMGFPLTDDGASTLVPGLYFCGVHFLRKRKSAVLFGVGEDAAIVARSIARQQLQPQPV</sequence>
<keyword evidence="1" id="KW-0560">Oxidoreductase</keyword>
<organism evidence="2 3">
    <name type="scientific">Kribbella pittospori</name>
    <dbReference type="NCBI Taxonomy" id="722689"/>
    <lineage>
        <taxon>Bacteria</taxon>
        <taxon>Bacillati</taxon>
        <taxon>Actinomycetota</taxon>
        <taxon>Actinomycetes</taxon>
        <taxon>Propionibacteriales</taxon>
        <taxon>Kribbellaceae</taxon>
        <taxon>Kribbella</taxon>
    </lineage>
</organism>
<dbReference type="Gene3D" id="3.50.50.60">
    <property type="entry name" value="FAD/NAD(P)-binding domain"/>
    <property type="match status" value="2"/>
</dbReference>
<comment type="caution">
    <text evidence="2">The sequence shown here is derived from an EMBL/GenBank/DDBJ whole genome shotgun (WGS) entry which is preliminary data.</text>
</comment>
<dbReference type="PRINTS" id="PR00368">
    <property type="entry name" value="FADPNR"/>
</dbReference>
<keyword evidence="3" id="KW-1185">Reference proteome</keyword>